<evidence type="ECO:0008006" key="2">
    <source>
        <dbReference type="Google" id="ProtNLM"/>
    </source>
</evidence>
<gene>
    <name evidence="1" type="ORF">METZ01_LOCUS500050</name>
</gene>
<organism evidence="1">
    <name type="scientific">marine metagenome</name>
    <dbReference type="NCBI Taxonomy" id="408172"/>
    <lineage>
        <taxon>unclassified sequences</taxon>
        <taxon>metagenomes</taxon>
        <taxon>ecological metagenomes</taxon>
    </lineage>
</organism>
<dbReference type="GO" id="GO:0016746">
    <property type="term" value="F:acyltransferase activity"/>
    <property type="evidence" value="ECO:0007669"/>
    <property type="project" value="InterPro"/>
</dbReference>
<evidence type="ECO:0000313" key="1">
    <source>
        <dbReference type="EMBL" id="SVE47196.1"/>
    </source>
</evidence>
<protein>
    <recommendedName>
        <fullName evidence="2">Thiolase N-terminal domain-containing protein</fullName>
    </recommendedName>
</protein>
<dbReference type="InterPro" id="IPR016039">
    <property type="entry name" value="Thiolase-like"/>
</dbReference>
<proteinExistence type="predicted"/>
<reference evidence="1" key="1">
    <citation type="submission" date="2018-05" db="EMBL/GenBank/DDBJ databases">
        <authorList>
            <person name="Lanie J.A."/>
            <person name="Ng W.-L."/>
            <person name="Kazmierczak K.M."/>
            <person name="Andrzejewski T.M."/>
            <person name="Davidsen T.M."/>
            <person name="Wayne K.J."/>
            <person name="Tettelin H."/>
            <person name="Glass J.I."/>
            <person name="Rusch D."/>
            <person name="Podicherti R."/>
            <person name="Tsui H.-C.T."/>
            <person name="Winkler M.E."/>
        </authorList>
    </citation>
    <scope>NUCLEOTIDE SEQUENCE</scope>
</reference>
<sequence length="41" mass="4185">MSDREVVVLSGVRTAIADFGGGLKDVAPTELAAQVIAEAVK</sequence>
<name>A0A383DRQ2_9ZZZZ</name>
<dbReference type="Gene3D" id="3.40.47.10">
    <property type="match status" value="1"/>
</dbReference>
<dbReference type="EMBL" id="UINC01219641">
    <property type="protein sequence ID" value="SVE47196.1"/>
    <property type="molecule type" value="Genomic_DNA"/>
</dbReference>
<dbReference type="AlphaFoldDB" id="A0A383DRQ2"/>
<accession>A0A383DRQ2</accession>
<feature type="non-terminal residue" evidence="1">
    <location>
        <position position="41"/>
    </location>
</feature>